<evidence type="ECO:0000313" key="1">
    <source>
        <dbReference type="EMBL" id="GIQ79892.1"/>
    </source>
</evidence>
<keyword evidence="2" id="KW-1185">Reference proteome</keyword>
<organism evidence="1 2">
    <name type="scientific">Kipferlia bialata</name>
    <dbReference type="NCBI Taxonomy" id="797122"/>
    <lineage>
        <taxon>Eukaryota</taxon>
        <taxon>Metamonada</taxon>
        <taxon>Carpediemonas-like organisms</taxon>
        <taxon>Kipferlia</taxon>
    </lineage>
</organism>
<name>A0A9K3CNQ8_9EUKA</name>
<protein>
    <submittedName>
        <fullName evidence="1">Uncharacterized protein</fullName>
    </submittedName>
</protein>
<dbReference type="AlphaFoldDB" id="A0A9K3CNQ8"/>
<proteinExistence type="predicted"/>
<gene>
    <name evidence="1" type="ORF">KIPB_000597</name>
</gene>
<dbReference type="Proteomes" id="UP000265618">
    <property type="component" value="Unassembled WGS sequence"/>
</dbReference>
<accession>A0A9K3CNQ8</accession>
<reference evidence="1 2" key="1">
    <citation type="journal article" date="2018" name="PLoS ONE">
        <title>The draft genome of Kipferlia bialata reveals reductive genome evolution in fornicate parasites.</title>
        <authorList>
            <person name="Tanifuji G."/>
            <person name="Takabayashi S."/>
            <person name="Kume K."/>
            <person name="Takagi M."/>
            <person name="Nakayama T."/>
            <person name="Kamikawa R."/>
            <person name="Inagaki Y."/>
            <person name="Hashimoto T."/>
        </authorList>
    </citation>
    <scope>NUCLEOTIDE SEQUENCE [LARGE SCALE GENOMIC DNA]</scope>
    <source>
        <strain evidence="1">NY0173</strain>
    </source>
</reference>
<evidence type="ECO:0000313" key="2">
    <source>
        <dbReference type="Proteomes" id="UP000265618"/>
    </source>
</evidence>
<dbReference type="EMBL" id="BDIP01000072">
    <property type="protein sequence ID" value="GIQ79892.1"/>
    <property type="molecule type" value="Genomic_DNA"/>
</dbReference>
<sequence>MAQSNLCWDIFSLNDHNQEDASAELEALVAEDTDGDNLAAILNQDTFVSELRASKRYLETYFGQPAVVGAVLSAVFTLDVDSVSVDMSKKAVQVILADMTPFFDSLMNDGQDQLLSVFSLLKPKGADTLDDDTQCVVAEEDQLPPHVCEAFYRIVVLFCKSPERLESAICFFESHPYILAHWISHLYSAPVSEALSWILLLHGTRAETTQ</sequence>
<feature type="non-terminal residue" evidence="1">
    <location>
        <position position="210"/>
    </location>
</feature>
<comment type="caution">
    <text evidence="1">The sequence shown here is derived from an EMBL/GenBank/DDBJ whole genome shotgun (WGS) entry which is preliminary data.</text>
</comment>